<evidence type="ECO:0000259" key="9">
    <source>
        <dbReference type="Pfam" id="PF04825"/>
    </source>
</evidence>
<dbReference type="Gene3D" id="1.10.10.580">
    <property type="entry name" value="Structural maintenance of chromosome 1. Chain E"/>
    <property type="match status" value="1"/>
</dbReference>
<dbReference type="Pfam" id="PF04824">
    <property type="entry name" value="Rad21_Rec8"/>
    <property type="match status" value="1"/>
</dbReference>
<keyword evidence="11" id="KW-1185">Reference proteome</keyword>
<dbReference type="InterPro" id="IPR039781">
    <property type="entry name" value="Rad21/Rec8-like"/>
</dbReference>
<keyword evidence="3" id="KW-0131">Cell cycle</keyword>
<dbReference type="InterPro" id="IPR006909">
    <property type="entry name" value="Rad21/Rec8_C_eu"/>
</dbReference>
<dbReference type="Pfam" id="PF04825">
    <property type="entry name" value="Rad21_Rec8_N"/>
    <property type="match status" value="1"/>
</dbReference>
<comment type="caution">
    <text evidence="10">The sequence shown here is derived from an EMBL/GenBank/DDBJ whole genome shotgun (WGS) entry which is preliminary data.</text>
</comment>
<feature type="domain" description="Rad21/Rec8-like protein C-terminal eukaryotic" evidence="8">
    <location>
        <begin position="1365"/>
        <end position="1410"/>
    </location>
</feature>
<dbReference type="Proteomes" id="UP000283530">
    <property type="component" value="Unassembled WGS sequence"/>
</dbReference>
<dbReference type="SUPFAM" id="SSF46785">
    <property type="entry name" value="Winged helix' DNA-binding domain"/>
    <property type="match status" value="1"/>
</dbReference>
<comment type="subunit">
    <text evidence="6">Component of the cohesin complex.</text>
</comment>
<dbReference type="InterPro" id="IPR036390">
    <property type="entry name" value="WH_DNA-bd_sf"/>
</dbReference>
<dbReference type="STRING" id="337451.A0A443Q167"/>
<dbReference type="GO" id="GO:0005634">
    <property type="term" value="C:nucleus"/>
    <property type="evidence" value="ECO:0007669"/>
    <property type="project" value="UniProtKB-SubCell"/>
</dbReference>
<dbReference type="InterPro" id="IPR023093">
    <property type="entry name" value="ScpA-like_C"/>
</dbReference>
<dbReference type="InterPro" id="IPR006910">
    <property type="entry name" value="Rad21_Rec8_N"/>
</dbReference>
<reference evidence="10 11" key="1">
    <citation type="journal article" date="2019" name="Nat. Plants">
        <title>Stout camphor tree genome fills gaps in understanding of flowering plant genome evolution.</title>
        <authorList>
            <person name="Chaw S.M."/>
            <person name="Liu Y.C."/>
            <person name="Wu Y.W."/>
            <person name="Wang H.Y."/>
            <person name="Lin C.I."/>
            <person name="Wu C.S."/>
            <person name="Ke H.M."/>
            <person name="Chang L.Y."/>
            <person name="Hsu C.Y."/>
            <person name="Yang H.T."/>
            <person name="Sudianto E."/>
            <person name="Hsu M.H."/>
            <person name="Wu K.P."/>
            <person name="Wang L.N."/>
            <person name="Leebens-Mack J.H."/>
            <person name="Tsai I.J."/>
        </authorList>
    </citation>
    <scope>NUCLEOTIDE SEQUENCE [LARGE SCALE GENOMIC DNA]</scope>
    <source>
        <strain evidence="11">cv. Chaw 1501</strain>
        <tissue evidence="10">Young leaves</tissue>
    </source>
</reference>
<dbReference type="GO" id="GO:0008278">
    <property type="term" value="C:cohesin complex"/>
    <property type="evidence" value="ECO:0007669"/>
    <property type="project" value="InterPro"/>
</dbReference>
<feature type="region of interest" description="Disordered" evidence="7">
    <location>
        <begin position="718"/>
        <end position="757"/>
    </location>
</feature>
<dbReference type="GO" id="GO:0007059">
    <property type="term" value="P:chromosome segregation"/>
    <property type="evidence" value="ECO:0007669"/>
    <property type="project" value="UniProtKB-KW"/>
</dbReference>
<dbReference type="OrthoDB" id="10071381at2759"/>
<dbReference type="GO" id="GO:0007062">
    <property type="term" value="P:sister chromatid cohesion"/>
    <property type="evidence" value="ECO:0007669"/>
    <property type="project" value="InterPro"/>
</dbReference>
<keyword evidence="4" id="KW-0159">Chromosome partition</keyword>
<feature type="domain" description="Rad21/Rec8-like protein N-terminal" evidence="9">
    <location>
        <begin position="1"/>
        <end position="101"/>
    </location>
</feature>
<dbReference type="GO" id="GO:0003682">
    <property type="term" value="F:chromatin binding"/>
    <property type="evidence" value="ECO:0007669"/>
    <property type="project" value="TreeGrafter"/>
</dbReference>
<keyword evidence="5" id="KW-0539">Nucleus</keyword>
<sequence length="1416" mass="153137">MFYSQFILAKKGPLGTIWIAAHLERKLRKNQVADTDIGVSVDSILFPEVPIALRLSSHLLLGVVRIYSRKVNYLFHDCSEALLKIKQAFRSTAVDLPPEESTAPYHSITLPETFDLDDFELPDNAFFQGNYVDHHVSTREQITLQDTMEGMVYSTSQFGLDERFGDGDASQIGLDLDEELFLEKIPPSDHPSAPSGFSEDADPQTSGQQPVTPAEMDIDGVCEDHIDSNILDSNTAEGSSYLHDDHIYTPDLNEGLLPCEPCEGPIADPSAMDFAYSAAEVPSSDLTECAHAPSTPGLMMEAVPSLSLLKKTSLNVVGLESVATDSTKLMPDDGLSNPLNGTDYHMKGTQHALNCASLNDKSCETDVLPAQNMEIESSCGIPQSMLVNHTGNGLLPPVGMISSDMIQSVSSPTSVLSEPKPICPASECPNGLSSDEHSLKCGQDRIQILENGAPCSGVSSIPIIDPTHNDAEAVEPQADPLDVTTLSPGCTDESSSLQASFDRPLDGVATVPACYVSAINGQPSSEGSPAVKSLESVQHNNNTGLELLTNGGPVGAVEDSCPSHAALPSDTEFQFGLTDEQEVENPCACIPVLQACSSSMNQSNALPLEDNVDAHQLSSTEVRPCTIEARENLALHVDIASTELHGEGCCLTNITDANLDMQQMGSPLSEIRSCLDGVPSKENQLGTINSPSSEFPAPETLLLAPTEVSDLPNDLALQSTSGKPVKEGETVDRFDSVSGKKRRTMESTPELDNRLSGMTRSRRSLDYIPNDDDILASILVGKTPFLKVRPTLPPPEVISSKRSRVTPRVNVSKRKVLLDDTMVLHGDVIRKQLTNTEDIRRIRRKAPCTRKEIWMIQKYLLEEEIFTEPLFNDMSKTLSGLHNQTYDLTETGVNHIHATQSPLKTPEELGLFRRAELVKETVVEGIDGSIAIPDKNVAAAREPTEAVVQVENHSSDHASSSLGSDHQERREVAMATDMPENGGSGDVNPAAVGIEMPEKGTSNDVYHAFPVGDEMPHPGDDGNLSADVRIESSSMDKNGGTLTTHQNDNGAFVSPSQELPIVPADGFREMNDGKLHLSDNAFIEKNVSITETRDCAIGTIEINHETLILDKGIEGEESVFDEAKGNVSVDVGPPSLPQDLHDDVKEIANDEISDPLLDNYSVEAEADVLMNSLTTDPTMSPSVPDVAAGSEGLNEMAIVTDDKGTAEITVLGTVVEDECVAKEVPVDERDPSSTGICTEGLQGDSCPSQLISDMEHGPSNGEVPGYQEGSRVCAVDTEMPVTTVSAEGDSGDCGYILDDNDTEFLNVDDDEAEPVEEEDNNTQTAEEDRFIDNSGWSSRTRAVARYLRSLFDNESGRGMKMVPVDNLLAGKTRKEASRMFFETLVLKTKDYIHVEQENPFVKINIQPRAKLMKSEF</sequence>
<dbReference type="EMBL" id="QPKB01000012">
    <property type="protein sequence ID" value="RWR96745.1"/>
    <property type="molecule type" value="Genomic_DNA"/>
</dbReference>
<dbReference type="PANTHER" id="PTHR12585:SF69">
    <property type="entry name" value="FI11703P"/>
    <property type="match status" value="1"/>
</dbReference>
<evidence type="ECO:0000313" key="10">
    <source>
        <dbReference type="EMBL" id="RWR96745.1"/>
    </source>
</evidence>
<dbReference type="GO" id="GO:1990414">
    <property type="term" value="P:replication-born double-strand break repair via sister chromatid exchange"/>
    <property type="evidence" value="ECO:0007669"/>
    <property type="project" value="TreeGrafter"/>
</dbReference>
<dbReference type="FunFam" id="1.10.10.580:FF:000002">
    <property type="entry name" value="Sister chromatid cohesion 1 protein 4"/>
    <property type="match status" value="1"/>
</dbReference>
<organism evidence="10 11">
    <name type="scientific">Cinnamomum micranthum f. kanehirae</name>
    <dbReference type="NCBI Taxonomy" id="337451"/>
    <lineage>
        <taxon>Eukaryota</taxon>
        <taxon>Viridiplantae</taxon>
        <taxon>Streptophyta</taxon>
        <taxon>Embryophyta</taxon>
        <taxon>Tracheophyta</taxon>
        <taxon>Spermatophyta</taxon>
        <taxon>Magnoliopsida</taxon>
        <taxon>Magnoliidae</taxon>
        <taxon>Laurales</taxon>
        <taxon>Lauraceae</taxon>
        <taxon>Cinnamomum</taxon>
    </lineage>
</organism>
<dbReference type="CDD" id="cd21793">
    <property type="entry name" value="Rad21_Rec8_M_AtSYN1-like"/>
    <property type="match status" value="1"/>
</dbReference>
<evidence type="ECO:0000256" key="3">
    <source>
        <dbReference type="ARBA" id="ARBA00022776"/>
    </source>
</evidence>
<evidence type="ECO:0000256" key="7">
    <source>
        <dbReference type="SAM" id="MobiDB-lite"/>
    </source>
</evidence>
<comment type="subcellular location">
    <subcellularLocation>
        <location evidence="1">Nucleus</location>
    </subcellularLocation>
</comment>
<evidence type="ECO:0000256" key="5">
    <source>
        <dbReference type="ARBA" id="ARBA00023242"/>
    </source>
</evidence>
<evidence type="ECO:0000256" key="4">
    <source>
        <dbReference type="ARBA" id="ARBA00022829"/>
    </source>
</evidence>
<feature type="compositionally biased region" description="Basic and acidic residues" evidence="7">
    <location>
        <begin position="724"/>
        <end position="735"/>
    </location>
</feature>
<feature type="region of interest" description="Disordered" evidence="7">
    <location>
        <begin position="949"/>
        <end position="969"/>
    </location>
</feature>
<name>A0A443Q167_9MAGN</name>
<evidence type="ECO:0000256" key="2">
    <source>
        <dbReference type="ARBA" id="ARBA00009870"/>
    </source>
</evidence>
<gene>
    <name evidence="10" type="ORF">CKAN_02614500</name>
</gene>
<feature type="region of interest" description="Disordered" evidence="7">
    <location>
        <begin position="1225"/>
        <end position="1244"/>
    </location>
</feature>
<keyword evidence="3" id="KW-0132">Cell division</keyword>
<keyword evidence="3" id="KW-0498">Mitosis</keyword>
<evidence type="ECO:0000256" key="1">
    <source>
        <dbReference type="ARBA" id="ARBA00004123"/>
    </source>
</evidence>
<evidence type="ECO:0000259" key="8">
    <source>
        <dbReference type="Pfam" id="PF04824"/>
    </source>
</evidence>
<proteinExistence type="inferred from homology"/>
<evidence type="ECO:0000256" key="6">
    <source>
        <dbReference type="ARBA" id="ARBA00064543"/>
    </source>
</evidence>
<dbReference type="PANTHER" id="PTHR12585">
    <property type="entry name" value="SCC1 / RAD21 FAMILY MEMBER"/>
    <property type="match status" value="1"/>
</dbReference>
<protein>
    <submittedName>
        <fullName evidence="10">Rad21/Rec8-like protein</fullName>
    </submittedName>
</protein>
<feature type="region of interest" description="Disordered" evidence="7">
    <location>
        <begin position="184"/>
        <end position="214"/>
    </location>
</feature>
<evidence type="ECO:0000313" key="11">
    <source>
        <dbReference type="Proteomes" id="UP000283530"/>
    </source>
</evidence>
<accession>A0A443Q167</accession>
<comment type="similarity">
    <text evidence="2">Belongs to the rad21 family.</text>
</comment>